<keyword evidence="2" id="KW-0433">Leucine-rich repeat</keyword>
<feature type="region of interest" description="Disordered" evidence="6">
    <location>
        <begin position="399"/>
        <end position="421"/>
    </location>
</feature>
<dbReference type="PANTHER" id="PTHR45973">
    <property type="entry name" value="PROTEIN PHOSPHATASE 1 REGULATORY SUBUNIT SDS22-RELATED"/>
    <property type="match status" value="1"/>
</dbReference>
<reference evidence="7" key="1">
    <citation type="submission" date="2013-12" db="EMBL/GenBank/DDBJ databases">
        <title>The Genome Sequence of Aphanomyces astaci APO3.</title>
        <authorList>
            <consortium name="The Broad Institute Genomics Platform"/>
            <person name="Russ C."/>
            <person name="Tyler B."/>
            <person name="van West P."/>
            <person name="Dieguez-Uribeondo J."/>
            <person name="Young S.K."/>
            <person name="Zeng Q."/>
            <person name="Gargeya S."/>
            <person name="Fitzgerald M."/>
            <person name="Abouelleil A."/>
            <person name="Alvarado L."/>
            <person name="Chapman S.B."/>
            <person name="Gainer-Dewar J."/>
            <person name="Goldberg J."/>
            <person name="Griggs A."/>
            <person name="Gujja S."/>
            <person name="Hansen M."/>
            <person name="Howarth C."/>
            <person name="Imamovic A."/>
            <person name="Ireland A."/>
            <person name="Larimer J."/>
            <person name="McCowan C."/>
            <person name="Murphy C."/>
            <person name="Pearson M."/>
            <person name="Poon T.W."/>
            <person name="Priest M."/>
            <person name="Roberts A."/>
            <person name="Saif S."/>
            <person name="Shea T."/>
            <person name="Sykes S."/>
            <person name="Wortman J."/>
            <person name="Nusbaum C."/>
            <person name="Birren B."/>
        </authorList>
    </citation>
    <scope>NUCLEOTIDE SEQUENCE [LARGE SCALE GENOMIC DNA]</scope>
    <source>
        <strain evidence="7">APO3</strain>
    </source>
</reference>
<organism evidence="7">
    <name type="scientific">Aphanomyces astaci</name>
    <name type="common">Crayfish plague agent</name>
    <dbReference type="NCBI Taxonomy" id="112090"/>
    <lineage>
        <taxon>Eukaryota</taxon>
        <taxon>Sar</taxon>
        <taxon>Stramenopiles</taxon>
        <taxon>Oomycota</taxon>
        <taxon>Saprolegniomycetes</taxon>
        <taxon>Saprolegniales</taxon>
        <taxon>Verrucalvaceae</taxon>
        <taxon>Aphanomyces</taxon>
    </lineage>
</organism>
<dbReference type="OrthoDB" id="1517790at2759"/>
<feature type="region of interest" description="Disordered" evidence="6">
    <location>
        <begin position="522"/>
        <end position="592"/>
    </location>
</feature>
<keyword evidence="3" id="KW-0677">Repeat</keyword>
<evidence type="ECO:0000256" key="5">
    <source>
        <dbReference type="ARBA" id="ARBA00023273"/>
    </source>
</evidence>
<evidence type="ECO:0000256" key="1">
    <source>
        <dbReference type="ARBA" id="ARBA00004138"/>
    </source>
</evidence>
<dbReference type="SUPFAM" id="SSF52075">
    <property type="entry name" value="Outer arm dynein light chain 1"/>
    <property type="match status" value="1"/>
</dbReference>
<evidence type="ECO:0000256" key="4">
    <source>
        <dbReference type="ARBA" id="ARBA00023069"/>
    </source>
</evidence>
<feature type="compositionally biased region" description="Low complexity" evidence="6">
    <location>
        <begin position="529"/>
        <end position="538"/>
    </location>
</feature>
<keyword evidence="5" id="KW-0966">Cell projection</keyword>
<dbReference type="Gene3D" id="3.80.10.10">
    <property type="entry name" value="Ribonuclease Inhibitor"/>
    <property type="match status" value="1"/>
</dbReference>
<dbReference type="Pfam" id="PF13855">
    <property type="entry name" value="LRR_8"/>
    <property type="match status" value="1"/>
</dbReference>
<dbReference type="InterPro" id="IPR032675">
    <property type="entry name" value="LRR_dom_sf"/>
</dbReference>
<comment type="subcellular location">
    <subcellularLocation>
        <location evidence="1">Cell projection</location>
        <location evidence="1">Cilium</location>
    </subcellularLocation>
</comment>
<feature type="compositionally biased region" description="Polar residues" evidence="6">
    <location>
        <begin position="410"/>
        <end position="421"/>
    </location>
</feature>
<dbReference type="GeneID" id="20815829"/>
<dbReference type="InterPro" id="IPR001611">
    <property type="entry name" value="Leu-rich_rpt"/>
</dbReference>
<keyword evidence="4" id="KW-0969">Cilium</keyword>
<evidence type="ECO:0000256" key="6">
    <source>
        <dbReference type="SAM" id="MobiDB-lite"/>
    </source>
</evidence>
<evidence type="ECO:0000313" key="7">
    <source>
        <dbReference type="EMBL" id="ETV70742.1"/>
    </source>
</evidence>
<dbReference type="InterPro" id="IPR050576">
    <property type="entry name" value="Cilia_flagella_integrity"/>
</dbReference>
<name>W4FTF5_APHAT</name>
<dbReference type="EMBL" id="KI913164">
    <property type="protein sequence ID" value="ETV70742.1"/>
    <property type="molecule type" value="Genomic_DNA"/>
</dbReference>
<protein>
    <recommendedName>
        <fullName evidence="8">U2A'/phosphoprotein 32 family A C-terminal domain-containing protein</fullName>
    </recommendedName>
</protein>
<dbReference type="InterPro" id="IPR003591">
    <property type="entry name" value="Leu-rich_rpt_typical-subtyp"/>
</dbReference>
<dbReference type="SMART" id="SM00365">
    <property type="entry name" value="LRR_SD22"/>
    <property type="match status" value="2"/>
</dbReference>
<sequence>MTAPPTAVAITEDFLLEHVGVYDIVGTKELMLRDEGIDRLDQRCATQLVSLELLSLSHNKLQSLEHFQHLVNLVELNVNFNQISSLDSLQCFGLQKLYAANNKLTSMAHLRSFPHLVHVSVFGNQLGDLDDAMQTCRHLLKLRGLDLDGNPCARVKGYKYHVLRRLPRLKELDGDTIHALDRELMHDQQQHSLVPGFRPSTAPPAPPIVSNSASLRHLSSRSSLVDNGDSLRGPVHLFRDDFLNNNPILLEYLAQGVDDAHNAAHDYSPTSELRSTCPDAVAALATASTFVDRMRLANPDPTPDALVVDGGGRTPPCPMATPTPVATHSIVDPSDPHATIRKLLKHIEQLEASVDMYKAAASDSAVTSLVDEITRLRIENNNIPILQAEIHQLKATIRHAPPNYDDDDNQQPGTINDSSKSVKALQAENAALTRQVKKLRTMLAARQATDDNHGPIKQSKEEILDEAAAVDVELTHLIMQNEISLQVMRQTIQKTKLDMQQDRVARLTGQQRPSTSAGVLQTFAGPRQSSVPSSVSSSAGRRQLHTSAGPRPRSKGAGCRVSSKKTPPVPEDSPTDQVNNNTGCPDLLVLHS</sequence>
<dbReference type="VEuPathDB" id="FungiDB:H257_13833"/>
<evidence type="ECO:0008006" key="8">
    <source>
        <dbReference type="Google" id="ProtNLM"/>
    </source>
</evidence>
<dbReference type="PROSITE" id="PS51450">
    <property type="entry name" value="LRR"/>
    <property type="match status" value="2"/>
</dbReference>
<dbReference type="STRING" id="112090.W4FTF5"/>
<evidence type="ECO:0000256" key="2">
    <source>
        <dbReference type="ARBA" id="ARBA00022614"/>
    </source>
</evidence>
<dbReference type="PANTHER" id="PTHR45973:SF9">
    <property type="entry name" value="LEUCINE-RICH REPEAT-CONTAINING PROTEIN 46"/>
    <property type="match status" value="1"/>
</dbReference>
<gene>
    <name evidence="7" type="ORF">H257_13833</name>
</gene>
<dbReference type="AlphaFoldDB" id="W4FTF5"/>
<accession>W4FTF5</accession>
<dbReference type="RefSeq" id="XP_009839807.1">
    <property type="nucleotide sequence ID" value="XM_009841505.1"/>
</dbReference>
<proteinExistence type="predicted"/>
<dbReference type="SMART" id="SM00369">
    <property type="entry name" value="LRR_TYP"/>
    <property type="match status" value="2"/>
</dbReference>
<evidence type="ECO:0000256" key="3">
    <source>
        <dbReference type="ARBA" id="ARBA00022737"/>
    </source>
</evidence>